<feature type="domain" description="FPG-type" evidence="15">
    <location>
        <begin position="218"/>
        <end position="256"/>
    </location>
</feature>
<dbReference type="GO" id="GO:0000703">
    <property type="term" value="F:oxidized pyrimidine nucleobase lesion DNA N-glycosylase activity"/>
    <property type="evidence" value="ECO:0007669"/>
    <property type="project" value="TreeGrafter"/>
</dbReference>
<evidence type="ECO:0000256" key="7">
    <source>
        <dbReference type="ARBA" id="ARBA00022833"/>
    </source>
</evidence>
<dbReference type="InterPro" id="IPR044090">
    <property type="entry name" value="Nei2_N"/>
</dbReference>
<keyword evidence="10" id="KW-0456">Lyase</keyword>
<keyword evidence="3" id="KW-0479">Metal-binding</keyword>
<gene>
    <name evidence="17" type="ORF">ATL42_1384</name>
</gene>
<evidence type="ECO:0000313" key="18">
    <source>
        <dbReference type="Proteomes" id="UP000225548"/>
    </source>
</evidence>
<keyword evidence="4" id="KW-0227">DNA damage</keyword>
<evidence type="ECO:0000259" key="15">
    <source>
        <dbReference type="PROSITE" id="PS51066"/>
    </source>
</evidence>
<name>A0A2A9E398_9MICO</name>
<keyword evidence="8" id="KW-0238">DNA-binding</keyword>
<evidence type="ECO:0000256" key="10">
    <source>
        <dbReference type="ARBA" id="ARBA00023239"/>
    </source>
</evidence>
<keyword evidence="9" id="KW-0234">DNA repair</keyword>
<evidence type="ECO:0000313" key="17">
    <source>
        <dbReference type="EMBL" id="PFG33507.1"/>
    </source>
</evidence>
<evidence type="ECO:0000259" key="16">
    <source>
        <dbReference type="PROSITE" id="PS51068"/>
    </source>
</evidence>
<dbReference type="Gene3D" id="1.10.8.50">
    <property type="match status" value="1"/>
</dbReference>
<evidence type="ECO:0000256" key="1">
    <source>
        <dbReference type="ARBA" id="ARBA00009409"/>
    </source>
</evidence>
<dbReference type="GO" id="GO:0003684">
    <property type="term" value="F:damaged DNA binding"/>
    <property type="evidence" value="ECO:0007669"/>
    <property type="project" value="InterPro"/>
</dbReference>
<keyword evidence="5 14" id="KW-0863">Zinc-finger</keyword>
<evidence type="ECO:0000256" key="11">
    <source>
        <dbReference type="ARBA" id="ARBA00023268"/>
    </source>
</evidence>
<dbReference type="EMBL" id="PDJG01000001">
    <property type="protein sequence ID" value="PFG33507.1"/>
    <property type="molecule type" value="Genomic_DNA"/>
</dbReference>
<keyword evidence="7" id="KW-0862">Zinc</keyword>
<dbReference type="PANTHER" id="PTHR42697">
    <property type="entry name" value="ENDONUCLEASE 8"/>
    <property type="match status" value="1"/>
</dbReference>
<evidence type="ECO:0000256" key="6">
    <source>
        <dbReference type="ARBA" id="ARBA00022801"/>
    </source>
</evidence>
<sequence>MPEGDTVLLTARRLDAALSGRPLVRSELRWPRVPVDELTGLVVVETVAYGKHLLTRLDDGWTLHTHLRMDGSWRVARTGAPDASARGAFVRAVLANETWTCVGHRLGMLDLVRTRDEHQLVGHLGPDILADDFTDRLDLLAPGGTVAGPLGACTVGDLLLDQTFVAGIGTLFACEGLFRLKMWPWSRARDVDVVTLLLTIRRHMLRGVAVPVDGREVKVHARAGRPCARCGDRVVRGVVGSAPTERPMFYCPTCQVPRPGQTDEGPGVTS</sequence>
<feature type="domain" description="Formamidopyrimidine-DNA glycosylase catalytic" evidence="16">
    <location>
        <begin position="2"/>
        <end position="94"/>
    </location>
</feature>
<dbReference type="GO" id="GO:0006284">
    <property type="term" value="P:base-excision repair"/>
    <property type="evidence" value="ECO:0007669"/>
    <property type="project" value="InterPro"/>
</dbReference>
<dbReference type="SUPFAM" id="SSF57716">
    <property type="entry name" value="Glucocorticoid receptor-like (DNA-binding domain)"/>
    <property type="match status" value="1"/>
</dbReference>
<keyword evidence="6" id="KW-0378">Hydrolase</keyword>
<dbReference type="AlphaFoldDB" id="A0A2A9E398"/>
<keyword evidence="18" id="KW-1185">Reference proteome</keyword>
<dbReference type="InterPro" id="IPR035937">
    <property type="entry name" value="FPG_N"/>
</dbReference>
<evidence type="ECO:0000256" key="12">
    <source>
        <dbReference type="ARBA" id="ARBA00023295"/>
    </source>
</evidence>
<dbReference type="SMART" id="SM01232">
    <property type="entry name" value="H2TH"/>
    <property type="match status" value="1"/>
</dbReference>
<evidence type="ECO:0000256" key="14">
    <source>
        <dbReference type="PROSITE-ProRule" id="PRU00391"/>
    </source>
</evidence>
<keyword evidence="11" id="KW-0511">Multifunctional enzyme</keyword>
<proteinExistence type="inferred from homology"/>
<accession>A0A2A9E398</accession>
<dbReference type="InterPro" id="IPR015886">
    <property type="entry name" value="H2TH_FPG"/>
</dbReference>
<reference evidence="17 18" key="1">
    <citation type="submission" date="2017-10" db="EMBL/GenBank/DDBJ databases">
        <title>Sequencing the genomes of 1000 actinobacteria strains.</title>
        <authorList>
            <person name="Klenk H.-P."/>
        </authorList>
    </citation>
    <scope>NUCLEOTIDE SEQUENCE [LARGE SCALE GENOMIC DNA]</scope>
    <source>
        <strain evidence="17 18">DSM 18966</strain>
    </source>
</reference>
<comment type="similarity">
    <text evidence="1">Belongs to the FPG family.</text>
</comment>
<keyword evidence="12" id="KW-0326">Glycosidase</keyword>
<dbReference type="CDD" id="cd08971">
    <property type="entry name" value="AcNei2_N"/>
    <property type="match status" value="1"/>
</dbReference>
<dbReference type="PROSITE" id="PS51068">
    <property type="entry name" value="FPG_CAT"/>
    <property type="match status" value="1"/>
</dbReference>
<evidence type="ECO:0000256" key="2">
    <source>
        <dbReference type="ARBA" id="ARBA00012720"/>
    </source>
</evidence>
<protein>
    <recommendedName>
        <fullName evidence="2">DNA-(apurinic or apyrimidinic site) lyase</fullName>
        <ecNumber evidence="2">4.2.99.18</ecNumber>
    </recommendedName>
</protein>
<keyword evidence="17" id="KW-0255">Endonuclease</keyword>
<dbReference type="SMART" id="SM00898">
    <property type="entry name" value="Fapy_DNA_glyco"/>
    <property type="match status" value="1"/>
</dbReference>
<dbReference type="Gene3D" id="3.20.190.10">
    <property type="entry name" value="MutM-like, N-terminal"/>
    <property type="match status" value="1"/>
</dbReference>
<dbReference type="RefSeq" id="WP_098454706.1">
    <property type="nucleotide sequence ID" value="NZ_PDJG01000001.1"/>
</dbReference>
<evidence type="ECO:0000256" key="5">
    <source>
        <dbReference type="ARBA" id="ARBA00022771"/>
    </source>
</evidence>
<dbReference type="GO" id="GO:0140078">
    <property type="term" value="F:class I DNA-(apurinic or apyrimidinic site) endonuclease activity"/>
    <property type="evidence" value="ECO:0007669"/>
    <property type="project" value="UniProtKB-EC"/>
</dbReference>
<dbReference type="SUPFAM" id="SSF81624">
    <property type="entry name" value="N-terminal domain of MutM-like DNA repair proteins"/>
    <property type="match status" value="1"/>
</dbReference>
<dbReference type="PROSITE" id="PS51066">
    <property type="entry name" value="ZF_FPG_2"/>
    <property type="match status" value="1"/>
</dbReference>
<dbReference type="OrthoDB" id="9800855at2"/>
<dbReference type="GO" id="GO:0008270">
    <property type="term" value="F:zinc ion binding"/>
    <property type="evidence" value="ECO:0007669"/>
    <property type="project" value="UniProtKB-KW"/>
</dbReference>
<evidence type="ECO:0000256" key="4">
    <source>
        <dbReference type="ARBA" id="ARBA00022763"/>
    </source>
</evidence>
<dbReference type="EC" id="4.2.99.18" evidence="2"/>
<comment type="catalytic activity">
    <reaction evidence="13">
        <text>2'-deoxyribonucleotide-(2'-deoxyribose 5'-phosphate)-2'-deoxyribonucleotide-DNA = a 3'-end 2'-deoxyribonucleotide-(2,3-dehydro-2,3-deoxyribose 5'-phosphate)-DNA + a 5'-end 5'-phospho-2'-deoxyribonucleoside-DNA + H(+)</text>
        <dbReference type="Rhea" id="RHEA:66592"/>
        <dbReference type="Rhea" id="RHEA-COMP:13180"/>
        <dbReference type="Rhea" id="RHEA-COMP:16897"/>
        <dbReference type="Rhea" id="RHEA-COMP:17067"/>
        <dbReference type="ChEBI" id="CHEBI:15378"/>
        <dbReference type="ChEBI" id="CHEBI:136412"/>
        <dbReference type="ChEBI" id="CHEBI:157695"/>
        <dbReference type="ChEBI" id="CHEBI:167181"/>
        <dbReference type="EC" id="4.2.99.18"/>
    </reaction>
</comment>
<dbReference type="InterPro" id="IPR000214">
    <property type="entry name" value="Znf_DNA_glyclase/AP_lyase"/>
</dbReference>
<comment type="caution">
    <text evidence="17">The sequence shown here is derived from an EMBL/GenBank/DDBJ whole genome shotgun (WGS) entry which is preliminary data.</text>
</comment>
<evidence type="ECO:0000256" key="9">
    <source>
        <dbReference type="ARBA" id="ARBA00023204"/>
    </source>
</evidence>
<dbReference type="InterPro" id="IPR010979">
    <property type="entry name" value="Ribosomal_uS13-like_H2TH"/>
</dbReference>
<dbReference type="PROSITE" id="PS01242">
    <property type="entry name" value="ZF_FPG_1"/>
    <property type="match status" value="1"/>
</dbReference>
<dbReference type="PANTHER" id="PTHR42697:SF1">
    <property type="entry name" value="ENDONUCLEASE 8"/>
    <property type="match status" value="1"/>
</dbReference>
<dbReference type="Pfam" id="PF01149">
    <property type="entry name" value="Fapy_DNA_glyco"/>
    <property type="match status" value="1"/>
</dbReference>
<dbReference type="Proteomes" id="UP000225548">
    <property type="component" value="Unassembled WGS sequence"/>
</dbReference>
<organism evidence="17 18">
    <name type="scientific">Sanguibacter antarcticus</name>
    <dbReference type="NCBI Taxonomy" id="372484"/>
    <lineage>
        <taxon>Bacteria</taxon>
        <taxon>Bacillati</taxon>
        <taxon>Actinomycetota</taxon>
        <taxon>Actinomycetes</taxon>
        <taxon>Micrococcales</taxon>
        <taxon>Sanguibacteraceae</taxon>
        <taxon>Sanguibacter</taxon>
    </lineage>
</organism>
<dbReference type="SUPFAM" id="SSF46946">
    <property type="entry name" value="S13-like H2TH domain"/>
    <property type="match status" value="1"/>
</dbReference>
<keyword evidence="17" id="KW-0540">Nuclease</keyword>
<evidence type="ECO:0000256" key="3">
    <source>
        <dbReference type="ARBA" id="ARBA00022723"/>
    </source>
</evidence>
<evidence type="ECO:0000256" key="8">
    <source>
        <dbReference type="ARBA" id="ARBA00023125"/>
    </source>
</evidence>
<dbReference type="InterPro" id="IPR012319">
    <property type="entry name" value="FPG_cat"/>
</dbReference>
<dbReference type="InterPro" id="IPR015887">
    <property type="entry name" value="DNA_glyclase_Znf_dom_DNA_BS"/>
</dbReference>
<evidence type="ECO:0000256" key="13">
    <source>
        <dbReference type="ARBA" id="ARBA00044632"/>
    </source>
</evidence>